<sequence>MTMQNHLQLSVGDWVKAKAKSGELLHGFIESVDLMQGIAKVYVVDSDLEDSVGRSIELYTHSVEKYSATVIETEEQILDAIDLALMTRDEAWFRDLYADLTIVRQRSADIEKKRSATLRTRNRLRPSDMPS</sequence>
<organism evidence="1 2">
    <name type="scientific">Brevibacillus fluminis</name>
    <dbReference type="NCBI Taxonomy" id="511487"/>
    <lineage>
        <taxon>Bacteria</taxon>
        <taxon>Bacillati</taxon>
        <taxon>Bacillota</taxon>
        <taxon>Bacilli</taxon>
        <taxon>Bacillales</taxon>
        <taxon>Paenibacillaceae</taxon>
        <taxon>Brevibacillus</taxon>
    </lineage>
</organism>
<dbReference type="AlphaFoldDB" id="A0A3M8D9G9"/>
<dbReference type="RefSeq" id="WP_122919964.1">
    <property type="nucleotide sequence ID" value="NZ_RHHQ01000017.1"/>
</dbReference>
<gene>
    <name evidence="1" type="ORF">EDM56_21495</name>
</gene>
<dbReference type="EMBL" id="RHHQ01000017">
    <property type="protein sequence ID" value="RNB84682.1"/>
    <property type="molecule type" value="Genomic_DNA"/>
</dbReference>
<proteinExistence type="predicted"/>
<dbReference type="OrthoDB" id="2427704at2"/>
<keyword evidence="2" id="KW-1185">Reference proteome</keyword>
<comment type="caution">
    <text evidence="1">The sequence shown here is derived from an EMBL/GenBank/DDBJ whole genome shotgun (WGS) entry which is preliminary data.</text>
</comment>
<dbReference type="Proteomes" id="UP000271031">
    <property type="component" value="Unassembled WGS sequence"/>
</dbReference>
<accession>A0A3M8D9G9</accession>
<evidence type="ECO:0000313" key="2">
    <source>
        <dbReference type="Proteomes" id="UP000271031"/>
    </source>
</evidence>
<evidence type="ECO:0000313" key="1">
    <source>
        <dbReference type="EMBL" id="RNB84682.1"/>
    </source>
</evidence>
<protein>
    <submittedName>
        <fullName evidence="1">IDEAL domain-containing protein</fullName>
    </submittedName>
</protein>
<reference evidence="1 2" key="1">
    <citation type="submission" date="2018-10" db="EMBL/GenBank/DDBJ databases">
        <title>Phylogenomics of Brevibacillus.</title>
        <authorList>
            <person name="Dunlap C."/>
        </authorList>
    </citation>
    <scope>NUCLEOTIDE SEQUENCE [LARGE SCALE GENOMIC DNA]</scope>
    <source>
        <strain evidence="1 2">JCM 15716</strain>
    </source>
</reference>
<name>A0A3M8D9G9_9BACL</name>